<gene>
    <name evidence="2" type="ORF">BCR44DRAFT_381072</name>
</gene>
<comment type="caution">
    <text evidence="2">The sequence shown here is derived from an EMBL/GenBank/DDBJ whole genome shotgun (WGS) entry which is preliminary data.</text>
</comment>
<keyword evidence="3" id="KW-1185">Reference proteome</keyword>
<evidence type="ECO:0000313" key="3">
    <source>
        <dbReference type="Proteomes" id="UP000193411"/>
    </source>
</evidence>
<sequence length="191" mass="21703">MHGGWFAIKSTLPRRSRFLTHDWLWLILVANSCPIRSIPMPVFMYSAHDTSRTRAKASHSRPLPDHATAQCAHRPIAIPVYIRQAIAPSTENYCQQLQHRHDPLCALAQTRFSKSQPSPEYNLSEQFFRRLRHPSSRHSRHLGRDASRSSCRGNHPSPICRPCQSPTTRLGGGAFIAVFATDSIDSRTLRR</sequence>
<feature type="region of interest" description="Disordered" evidence="1">
    <location>
        <begin position="132"/>
        <end position="164"/>
    </location>
</feature>
<dbReference type="EMBL" id="MCFL01000001">
    <property type="protein sequence ID" value="ORZ41399.1"/>
    <property type="molecule type" value="Genomic_DNA"/>
</dbReference>
<proteinExistence type="predicted"/>
<accession>A0A1Y2I3T8</accession>
<dbReference type="AlphaFoldDB" id="A0A1Y2I3T8"/>
<evidence type="ECO:0000256" key="1">
    <source>
        <dbReference type="SAM" id="MobiDB-lite"/>
    </source>
</evidence>
<name>A0A1Y2I3T8_9FUNG</name>
<protein>
    <submittedName>
        <fullName evidence="2">Uncharacterized protein</fullName>
    </submittedName>
</protein>
<organism evidence="2 3">
    <name type="scientific">Catenaria anguillulae PL171</name>
    <dbReference type="NCBI Taxonomy" id="765915"/>
    <lineage>
        <taxon>Eukaryota</taxon>
        <taxon>Fungi</taxon>
        <taxon>Fungi incertae sedis</taxon>
        <taxon>Blastocladiomycota</taxon>
        <taxon>Blastocladiomycetes</taxon>
        <taxon>Blastocladiales</taxon>
        <taxon>Catenariaceae</taxon>
        <taxon>Catenaria</taxon>
    </lineage>
</organism>
<feature type="compositionally biased region" description="Basic residues" evidence="1">
    <location>
        <begin position="132"/>
        <end position="141"/>
    </location>
</feature>
<reference evidence="2 3" key="1">
    <citation type="submission" date="2016-07" db="EMBL/GenBank/DDBJ databases">
        <title>Pervasive Adenine N6-methylation of Active Genes in Fungi.</title>
        <authorList>
            <consortium name="DOE Joint Genome Institute"/>
            <person name="Mondo S.J."/>
            <person name="Dannebaum R.O."/>
            <person name="Kuo R.C."/>
            <person name="Labutti K."/>
            <person name="Haridas S."/>
            <person name="Kuo A."/>
            <person name="Salamov A."/>
            <person name="Ahrendt S.R."/>
            <person name="Lipzen A."/>
            <person name="Sullivan W."/>
            <person name="Andreopoulos W.B."/>
            <person name="Clum A."/>
            <person name="Lindquist E."/>
            <person name="Daum C."/>
            <person name="Ramamoorthy G.K."/>
            <person name="Gryganskyi A."/>
            <person name="Culley D."/>
            <person name="Magnuson J.K."/>
            <person name="James T.Y."/>
            <person name="O'Malley M.A."/>
            <person name="Stajich J.E."/>
            <person name="Spatafora J.W."/>
            <person name="Visel A."/>
            <person name="Grigoriev I.V."/>
        </authorList>
    </citation>
    <scope>NUCLEOTIDE SEQUENCE [LARGE SCALE GENOMIC DNA]</scope>
    <source>
        <strain evidence="2 3">PL171</strain>
    </source>
</reference>
<evidence type="ECO:0000313" key="2">
    <source>
        <dbReference type="EMBL" id="ORZ41399.1"/>
    </source>
</evidence>
<dbReference type="Proteomes" id="UP000193411">
    <property type="component" value="Unassembled WGS sequence"/>
</dbReference>